<gene>
    <name evidence="9" type="ORF">LTR09_002473</name>
</gene>
<dbReference type="Gene3D" id="3.40.50.720">
    <property type="entry name" value="NAD(P)-binding Rossmann-like Domain"/>
    <property type="match status" value="1"/>
</dbReference>
<reference evidence="9" key="1">
    <citation type="submission" date="2023-04" db="EMBL/GenBank/DDBJ databases">
        <title>Black Yeasts Isolated from many extreme environments.</title>
        <authorList>
            <person name="Coleine C."/>
            <person name="Stajich J.E."/>
            <person name="Selbmann L."/>
        </authorList>
    </citation>
    <scope>NUCLEOTIDE SEQUENCE</scope>
    <source>
        <strain evidence="9">CCFEE 5312</strain>
    </source>
</reference>
<comment type="cofactor">
    <cofactor evidence="1 6">
        <name>Zn(2+)</name>
        <dbReference type="ChEBI" id="CHEBI:29105"/>
    </cofactor>
</comment>
<dbReference type="InterPro" id="IPR013149">
    <property type="entry name" value="ADH-like_C"/>
</dbReference>
<evidence type="ECO:0000256" key="5">
    <source>
        <dbReference type="ARBA" id="ARBA00023002"/>
    </source>
</evidence>
<evidence type="ECO:0000256" key="1">
    <source>
        <dbReference type="ARBA" id="ARBA00001947"/>
    </source>
</evidence>
<evidence type="ECO:0000256" key="2">
    <source>
        <dbReference type="ARBA" id="ARBA00008072"/>
    </source>
</evidence>
<dbReference type="SUPFAM" id="SSF50129">
    <property type="entry name" value="GroES-like"/>
    <property type="match status" value="1"/>
</dbReference>
<name>A0AAJ0LVB5_9PEZI</name>
<dbReference type="InterPro" id="IPR011032">
    <property type="entry name" value="GroES-like_sf"/>
</dbReference>
<evidence type="ECO:0008006" key="11">
    <source>
        <dbReference type="Google" id="ProtNLM"/>
    </source>
</evidence>
<keyword evidence="4 6" id="KW-0862">Zinc</keyword>
<dbReference type="EMBL" id="JAWDJX010000005">
    <property type="protein sequence ID" value="KAK3056680.1"/>
    <property type="molecule type" value="Genomic_DNA"/>
</dbReference>
<dbReference type="GO" id="GO:0016491">
    <property type="term" value="F:oxidoreductase activity"/>
    <property type="evidence" value="ECO:0007669"/>
    <property type="project" value="UniProtKB-KW"/>
</dbReference>
<proteinExistence type="inferred from homology"/>
<dbReference type="SUPFAM" id="SSF51735">
    <property type="entry name" value="NAD(P)-binding Rossmann-fold domains"/>
    <property type="match status" value="1"/>
</dbReference>
<evidence type="ECO:0000256" key="4">
    <source>
        <dbReference type="ARBA" id="ARBA00022833"/>
    </source>
</evidence>
<evidence type="ECO:0000259" key="8">
    <source>
        <dbReference type="Pfam" id="PF08240"/>
    </source>
</evidence>
<dbReference type="PANTHER" id="PTHR42813">
    <property type="entry name" value="ZINC-TYPE ALCOHOL DEHYDROGENASE-LIKE"/>
    <property type="match status" value="1"/>
</dbReference>
<evidence type="ECO:0000256" key="6">
    <source>
        <dbReference type="RuleBase" id="RU361277"/>
    </source>
</evidence>
<accession>A0AAJ0LVB5</accession>
<sequence length="387" mass="41663">MKALTFDGVGKIKVVEKDKPKLELPNQAIIKLVRTTICGTDLHIIKGDVPTVEQGRTLGHEGVGIVEEVGKEVKNFKTGDRVLIACITSCATCTFCKRSLYDACKSGGWTLGHTIDGTQAEYLRIPFADSCLYPIPPGADERSLLVYSDILPTGLEVAVLRGLVKPGCTVAVVGAGPVGLASVICANLYSPKAVVCFDRDGWRLEKAKEVGATECYKVGSDAEAREVSKGWFGDKDGFDVVVEAVGVPETFDMCQELVGIGGNIANVGVHGTGVNLRIDKLWPRSTSKYSIDLTGEKVEADGLCSDLHGAGVVLHNSDVAGSDVGWEIGHKCFDYTWRVSRLLTLRPDNDDSANGLVDFKFSEIEKAYDIFGRAAETKALKVNIEFD</sequence>
<dbReference type="PANTHER" id="PTHR42813:SF4">
    <property type="entry name" value="NADP-DEPENDENT ISOPROPANOL DEHYDROGENASE"/>
    <property type="match status" value="1"/>
</dbReference>
<keyword evidence="5" id="KW-0560">Oxidoreductase</keyword>
<dbReference type="Proteomes" id="UP001271007">
    <property type="component" value="Unassembled WGS sequence"/>
</dbReference>
<dbReference type="Pfam" id="PF00107">
    <property type="entry name" value="ADH_zinc_N"/>
    <property type="match status" value="1"/>
</dbReference>
<dbReference type="Gene3D" id="3.90.180.10">
    <property type="entry name" value="Medium-chain alcohol dehydrogenases, catalytic domain"/>
    <property type="match status" value="1"/>
</dbReference>
<dbReference type="InterPro" id="IPR002328">
    <property type="entry name" value="ADH_Zn_CS"/>
</dbReference>
<dbReference type="GO" id="GO:0008270">
    <property type="term" value="F:zinc ion binding"/>
    <property type="evidence" value="ECO:0007669"/>
    <property type="project" value="InterPro"/>
</dbReference>
<dbReference type="Pfam" id="PF08240">
    <property type="entry name" value="ADH_N"/>
    <property type="match status" value="1"/>
</dbReference>
<comment type="caution">
    <text evidence="9">The sequence shown here is derived from an EMBL/GenBank/DDBJ whole genome shotgun (WGS) entry which is preliminary data.</text>
</comment>
<evidence type="ECO:0000313" key="10">
    <source>
        <dbReference type="Proteomes" id="UP001271007"/>
    </source>
</evidence>
<dbReference type="InterPro" id="IPR013154">
    <property type="entry name" value="ADH-like_N"/>
</dbReference>
<feature type="domain" description="Alcohol dehydrogenase-like N-terminal" evidence="8">
    <location>
        <begin position="25"/>
        <end position="136"/>
    </location>
</feature>
<dbReference type="PROSITE" id="PS00059">
    <property type="entry name" value="ADH_ZINC"/>
    <property type="match status" value="1"/>
</dbReference>
<keyword evidence="3 6" id="KW-0479">Metal-binding</keyword>
<feature type="domain" description="Alcohol dehydrogenase-like C-terminal" evidence="7">
    <location>
        <begin position="177"/>
        <end position="288"/>
    </location>
</feature>
<protein>
    <recommendedName>
        <fullName evidence="11">Alcohol dehydrogenase</fullName>
    </recommendedName>
</protein>
<keyword evidence="10" id="KW-1185">Reference proteome</keyword>
<organism evidence="9 10">
    <name type="scientific">Extremus antarcticus</name>
    <dbReference type="NCBI Taxonomy" id="702011"/>
    <lineage>
        <taxon>Eukaryota</taxon>
        <taxon>Fungi</taxon>
        <taxon>Dikarya</taxon>
        <taxon>Ascomycota</taxon>
        <taxon>Pezizomycotina</taxon>
        <taxon>Dothideomycetes</taxon>
        <taxon>Dothideomycetidae</taxon>
        <taxon>Mycosphaerellales</taxon>
        <taxon>Extremaceae</taxon>
        <taxon>Extremus</taxon>
    </lineage>
</organism>
<dbReference type="AlphaFoldDB" id="A0AAJ0LVB5"/>
<comment type="similarity">
    <text evidence="2 6">Belongs to the zinc-containing alcohol dehydrogenase family.</text>
</comment>
<evidence type="ECO:0000313" key="9">
    <source>
        <dbReference type="EMBL" id="KAK3056680.1"/>
    </source>
</evidence>
<dbReference type="InterPro" id="IPR036291">
    <property type="entry name" value="NAD(P)-bd_dom_sf"/>
</dbReference>
<evidence type="ECO:0000259" key="7">
    <source>
        <dbReference type="Pfam" id="PF00107"/>
    </source>
</evidence>
<evidence type="ECO:0000256" key="3">
    <source>
        <dbReference type="ARBA" id="ARBA00022723"/>
    </source>
</evidence>